<feature type="domain" description="SipL SPOCS" evidence="1">
    <location>
        <begin position="40"/>
        <end position="116"/>
    </location>
</feature>
<dbReference type="Pfam" id="PF12673">
    <property type="entry name" value="SipL"/>
    <property type="match status" value="1"/>
</dbReference>
<reference evidence="2" key="2">
    <citation type="journal article" date="2021" name="PeerJ">
        <title>Extensive microbial diversity within the chicken gut microbiome revealed by metagenomics and culture.</title>
        <authorList>
            <person name="Gilroy R."/>
            <person name="Ravi A."/>
            <person name="Getino M."/>
            <person name="Pursley I."/>
            <person name="Horton D.L."/>
            <person name="Alikhan N.F."/>
            <person name="Baker D."/>
            <person name="Gharbi K."/>
            <person name="Hall N."/>
            <person name="Watson M."/>
            <person name="Adriaenssens E.M."/>
            <person name="Foster-Nyarko E."/>
            <person name="Jarju S."/>
            <person name="Secka A."/>
            <person name="Antonio M."/>
            <person name="Oren A."/>
            <person name="Chaudhuri R.R."/>
            <person name="La Ragione R."/>
            <person name="Hildebrand F."/>
            <person name="Pallen M.J."/>
        </authorList>
    </citation>
    <scope>NUCLEOTIDE SEQUENCE</scope>
    <source>
        <strain evidence="2">ChiHcec3-11533</strain>
    </source>
</reference>
<accession>A0A9D1LDA6</accession>
<organism evidence="2 3">
    <name type="scientific">Candidatus Pullichristensenella excrementigallinarum</name>
    <dbReference type="NCBI Taxonomy" id="2840907"/>
    <lineage>
        <taxon>Bacteria</taxon>
        <taxon>Bacillati</taxon>
        <taxon>Bacillota</taxon>
        <taxon>Clostridia</taxon>
        <taxon>Candidatus Pullichristensenella</taxon>
    </lineage>
</organism>
<evidence type="ECO:0000259" key="1">
    <source>
        <dbReference type="Pfam" id="PF12673"/>
    </source>
</evidence>
<sequence length="506" mass="54312">MAISVLKQTLEIEKLVGARQGQALLRAEALVPGAGREAIEVLLADANLTLGNVEVQKDRVVLEGVASCQAVYRQGEESALRALAAQATLSHVFEVAGAQPQMPCRALGEVEHVEAKYENGHMVFLVSVGIRVQVLSLEQQEVVTGLEGVENLETDSEQIRSVCLAAEASASALLTEEIDLPAALDARVALMDWATVVVDSVKPDLGGVKVAGKVNVEALIASGVTGRPVALIKYPMAFERLVEMPDWLAQNVFATASVSRLVTRVDQGEDGEDAALEIEAELEIRVQSAVENAVEALTDAYTTSGPSLVIQKEEIKPCVQIERQVLTDTFRGTLLLPENAPGVGTVLAVRVRPVIGGWGVEEETSTIDGVLEATVLYMPGGSDRVASARSEMPFSISYPGPLTGQSWVTVEAISAEASALMSDRLELKVSFLTKGETRVLQTYEILSSVEEGEDVKKRPGILLFWPGEKDDVWSIGKRYNIPISAVREMNGGSDNIQKGKAMMLKI</sequence>
<reference evidence="2" key="1">
    <citation type="submission" date="2020-10" db="EMBL/GenBank/DDBJ databases">
        <authorList>
            <person name="Gilroy R."/>
        </authorList>
    </citation>
    <scope>NUCLEOTIDE SEQUENCE</scope>
    <source>
        <strain evidence="2">ChiHcec3-11533</strain>
    </source>
</reference>
<dbReference type="Proteomes" id="UP000824072">
    <property type="component" value="Unassembled WGS sequence"/>
</dbReference>
<protein>
    <submittedName>
        <fullName evidence="2">DUF3794 domain-containing protein</fullName>
    </submittedName>
</protein>
<name>A0A9D1LDA6_9FIRM</name>
<dbReference type="AlphaFoldDB" id="A0A9D1LDA6"/>
<dbReference type="EMBL" id="DVMU01000182">
    <property type="protein sequence ID" value="HIU34497.1"/>
    <property type="molecule type" value="Genomic_DNA"/>
</dbReference>
<gene>
    <name evidence="2" type="ORF">IAB02_08040</name>
</gene>
<evidence type="ECO:0000313" key="3">
    <source>
        <dbReference type="Proteomes" id="UP000824072"/>
    </source>
</evidence>
<proteinExistence type="predicted"/>
<evidence type="ECO:0000313" key="2">
    <source>
        <dbReference type="EMBL" id="HIU34497.1"/>
    </source>
</evidence>
<comment type="caution">
    <text evidence="2">The sequence shown here is derived from an EMBL/GenBank/DDBJ whole genome shotgun (WGS) entry which is preliminary data.</text>
</comment>
<dbReference type="InterPro" id="IPR024300">
    <property type="entry name" value="SipL_SPOCS_dom"/>
</dbReference>